<keyword evidence="3" id="KW-0597">Phosphoprotein</keyword>
<dbReference type="InterPro" id="IPR036890">
    <property type="entry name" value="HATPase_C_sf"/>
</dbReference>
<evidence type="ECO:0000256" key="10">
    <source>
        <dbReference type="SAM" id="Phobius"/>
    </source>
</evidence>
<keyword evidence="4 12" id="KW-0808">Transferase</keyword>
<feature type="compositionally biased region" description="Polar residues" evidence="9">
    <location>
        <begin position="1"/>
        <end position="23"/>
    </location>
</feature>
<evidence type="ECO:0000256" key="6">
    <source>
        <dbReference type="ARBA" id="ARBA00022777"/>
    </source>
</evidence>
<feature type="domain" description="Signal transduction histidine kinase subgroup 3 dimerisation and phosphoacceptor" evidence="11">
    <location>
        <begin position="241"/>
        <end position="306"/>
    </location>
</feature>
<evidence type="ECO:0000259" key="11">
    <source>
        <dbReference type="Pfam" id="PF07730"/>
    </source>
</evidence>
<feature type="transmembrane region" description="Helical" evidence="10">
    <location>
        <begin position="113"/>
        <end position="135"/>
    </location>
</feature>
<keyword evidence="13" id="KW-1185">Reference proteome</keyword>
<dbReference type="OrthoDB" id="227596at2"/>
<keyword evidence="8" id="KW-0902">Two-component regulatory system</keyword>
<evidence type="ECO:0000256" key="3">
    <source>
        <dbReference type="ARBA" id="ARBA00022553"/>
    </source>
</evidence>
<dbReference type="Gene3D" id="3.30.565.10">
    <property type="entry name" value="Histidine kinase-like ATPase, C-terminal domain"/>
    <property type="match status" value="1"/>
</dbReference>
<sequence>MLTATMDSPKQQAPSAQEAQPNTQQAGPDQAQAAQQVEAAQGAQPGQGAPLKAKPQLKRITFELLILAAILWSVLPVRLTSPSATGTAWQIIANLAAILLILALLIQRYRFGVGTWMIVGALVLIAVTGLGQYVLPIYGLVCWQAWLLAKNLQRYRPWVLAGMILASVSGMFVLFFRFIGATEVKELLADPERNIAGALAVGAVLCVVSIGFFWLLGNNARRKHLRLADLQARAELAALSERSRIAREMHDIVAHSLTAVIAQADGGCFAAKQHPELAQEALSTIGQEARRALDQMRSLLSVLHEDERSQDIAPGSEQISQLLRESQRNGLRIDFQETSQPGQLSEAQSLTVYRIVQECITNTLKHAGAVDATLAIDWGQQITITMDNAPGQGLDGLPKDFGRGLIGIRERARIHGGDAQWGASTRYPGGWKVQAWIMR</sequence>
<evidence type="ECO:0000313" key="12">
    <source>
        <dbReference type="EMBL" id="AZA10067.1"/>
    </source>
</evidence>
<dbReference type="Pfam" id="PF07730">
    <property type="entry name" value="HisKA_3"/>
    <property type="match status" value="1"/>
</dbReference>
<feature type="region of interest" description="Disordered" evidence="9">
    <location>
        <begin position="1"/>
        <end position="51"/>
    </location>
</feature>
<evidence type="ECO:0000256" key="4">
    <source>
        <dbReference type="ARBA" id="ARBA00022679"/>
    </source>
</evidence>
<dbReference type="Proteomes" id="UP000271426">
    <property type="component" value="Chromosome"/>
</dbReference>
<reference evidence="12 13" key="1">
    <citation type="submission" date="2018-11" db="EMBL/GenBank/DDBJ databases">
        <authorList>
            <person name="Kleinhagauer T."/>
            <person name="Glaeser S.P."/>
            <person name="Spergser J."/>
            <person name="Ruckert C."/>
            <person name="Kaempfer P."/>
            <person name="Busse H.-J."/>
        </authorList>
    </citation>
    <scope>NUCLEOTIDE SEQUENCE [LARGE SCALE GENOMIC DNA]</scope>
    <source>
        <strain evidence="12 13">812CH</strain>
    </source>
</reference>
<name>A0A3G6IWM7_9CORY</name>
<feature type="transmembrane region" description="Helical" evidence="10">
    <location>
        <begin position="196"/>
        <end position="216"/>
    </location>
</feature>
<evidence type="ECO:0000256" key="7">
    <source>
        <dbReference type="ARBA" id="ARBA00022840"/>
    </source>
</evidence>
<dbReference type="Gene3D" id="1.20.5.1930">
    <property type="match status" value="1"/>
</dbReference>
<feature type="transmembrane region" description="Helical" evidence="10">
    <location>
        <begin position="155"/>
        <end position="176"/>
    </location>
</feature>
<dbReference type="KEGG" id="cpso:CPPEL_09820"/>
<evidence type="ECO:0000313" key="13">
    <source>
        <dbReference type="Proteomes" id="UP000271426"/>
    </source>
</evidence>
<dbReference type="SUPFAM" id="SSF55874">
    <property type="entry name" value="ATPase domain of HSP90 chaperone/DNA topoisomerase II/histidine kinase"/>
    <property type="match status" value="1"/>
</dbReference>
<dbReference type="InterPro" id="IPR011712">
    <property type="entry name" value="Sig_transdc_His_kin_sub3_dim/P"/>
</dbReference>
<dbReference type="InterPro" id="IPR050482">
    <property type="entry name" value="Sensor_HK_TwoCompSys"/>
</dbReference>
<evidence type="ECO:0000256" key="5">
    <source>
        <dbReference type="ARBA" id="ARBA00022741"/>
    </source>
</evidence>
<keyword evidence="10" id="KW-0812">Transmembrane</keyword>
<dbReference type="GO" id="GO:0000155">
    <property type="term" value="F:phosphorelay sensor kinase activity"/>
    <property type="evidence" value="ECO:0007669"/>
    <property type="project" value="InterPro"/>
</dbReference>
<keyword evidence="6 12" id="KW-0418">Kinase</keyword>
<dbReference type="PANTHER" id="PTHR24421:SF10">
    <property type="entry name" value="NITRATE_NITRITE SENSOR PROTEIN NARQ"/>
    <property type="match status" value="1"/>
</dbReference>
<evidence type="ECO:0000256" key="1">
    <source>
        <dbReference type="ARBA" id="ARBA00000085"/>
    </source>
</evidence>
<keyword evidence="7" id="KW-0067">ATP-binding</keyword>
<keyword evidence="5" id="KW-0547">Nucleotide-binding</keyword>
<dbReference type="GO" id="GO:0046983">
    <property type="term" value="F:protein dimerization activity"/>
    <property type="evidence" value="ECO:0007669"/>
    <property type="project" value="InterPro"/>
</dbReference>
<organism evidence="12 13">
    <name type="scientific">Corynebacterium pseudopelargi</name>
    <dbReference type="NCBI Taxonomy" id="2080757"/>
    <lineage>
        <taxon>Bacteria</taxon>
        <taxon>Bacillati</taxon>
        <taxon>Actinomycetota</taxon>
        <taxon>Actinomycetes</taxon>
        <taxon>Mycobacteriales</taxon>
        <taxon>Corynebacteriaceae</taxon>
        <taxon>Corynebacterium</taxon>
    </lineage>
</organism>
<dbReference type="PANTHER" id="PTHR24421">
    <property type="entry name" value="NITRATE/NITRITE SENSOR PROTEIN NARX-RELATED"/>
    <property type="match status" value="1"/>
</dbReference>
<dbReference type="AlphaFoldDB" id="A0A3G6IWM7"/>
<evidence type="ECO:0000256" key="2">
    <source>
        <dbReference type="ARBA" id="ARBA00012438"/>
    </source>
</evidence>
<protein>
    <recommendedName>
        <fullName evidence="2">histidine kinase</fullName>
        <ecNumber evidence="2">2.7.13.3</ecNumber>
    </recommendedName>
</protein>
<evidence type="ECO:0000256" key="8">
    <source>
        <dbReference type="ARBA" id="ARBA00023012"/>
    </source>
</evidence>
<evidence type="ECO:0000256" key="9">
    <source>
        <dbReference type="SAM" id="MobiDB-lite"/>
    </source>
</evidence>
<dbReference type="GO" id="GO:0005524">
    <property type="term" value="F:ATP binding"/>
    <property type="evidence" value="ECO:0007669"/>
    <property type="project" value="UniProtKB-KW"/>
</dbReference>
<accession>A0A3G6IWM7</accession>
<feature type="transmembrane region" description="Helical" evidence="10">
    <location>
        <begin position="60"/>
        <end position="81"/>
    </location>
</feature>
<proteinExistence type="predicted"/>
<dbReference type="EC" id="2.7.13.3" evidence="2"/>
<comment type="catalytic activity">
    <reaction evidence="1">
        <text>ATP + protein L-histidine = ADP + protein N-phospho-L-histidine.</text>
        <dbReference type="EC" id="2.7.13.3"/>
    </reaction>
</comment>
<keyword evidence="10" id="KW-0472">Membrane</keyword>
<dbReference type="GO" id="GO:0016020">
    <property type="term" value="C:membrane"/>
    <property type="evidence" value="ECO:0007669"/>
    <property type="project" value="InterPro"/>
</dbReference>
<feature type="transmembrane region" description="Helical" evidence="10">
    <location>
        <begin position="87"/>
        <end position="106"/>
    </location>
</feature>
<dbReference type="EMBL" id="CP033898">
    <property type="protein sequence ID" value="AZA10067.1"/>
    <property type="molecule type" value="Genomic_DNA"/>
</dbReference>
<gene>
    <name evidence="12" type="primary">desK</name>
    <name evidence="12" type="ORF">CPPEL_09820</name>
</gene>
<feature type="compositionally biased region" description="Low complexity" evidence="9">
    <location>
        <begin position="24"/>
        <end position="49"/>
    </location>
</feature>
<keyword evidence="10" id="KW-1133">Transmembrane helix</keyword>
<dbReference type="CDD" id="cd16917">
    <property type="entry name" value="HATPase_UhpB-NarQ-NarX-like"/>
    <property type="match status" value="1"/>
</dbReference>